<keyword evidence="3" id="KW-1185">Reference proteome</keyword>
<evidence type="ECO:0000256" key="1">
    <source>
        <dbReference type="SAM" id="SignalP"/>
    </source>
</evidence>
<evidence type="ECO:0000313" key="3">
    <source>
        <dbReference type="Proteomes" id="UP001595630"/>
    </source>
</evidence>
<protein>
    <submittedName>
        <fullName evidence="2">Murein L,D-transpeptidase catalytic domain family protein</fullName>
    </submittedName>
</protein>
<dbReference type="InterPro" id="IPR032676">
    <property type="entry name" value="YkuD_2"/>
</dbReference>
<gene>
    <name evidence="2" type="ORF">ACFOMF_07775</name>
</gene>
<dbReference type="EMBL" id="JBHRXZ010000017">
    <property type="protein sequence ID" value="MFC3607669.1"/>
    <property type="molecule type" value="Genomic_DNA"/>
</dbReference>
<feature type="signal peptide" evidence="1">
    <location>
        <begin position="1"/>
        <end position="25"/>
    </location>
</feature>
<dbReference type="Pfam" id="PF13645">
    <property type="entry name" value="YkuD_2"/>
    <property type="match status" value="1"/>
</dbReference>
<accession>A0ABV7T4C2</accession>
<reference evidence="3" key="1">
    <citation type="journal article" date="2019" name="Int. J. Syst. Evol. Microbiol.">
        <title>The Global Catalogue of Microorganisms (GCM) 10K type strain sequencing project: providing services to taxonomists for standard genome sequencing and annotation.</title>
        <authorList>
            <consortium name="The Broad Institute Genomics Platform"/>
            <consortium name="The Broad Institute Genome Sequencing Center for Infectious Disease"/>
            <person name="Wu L."/>
            <person name="Ma J."/>
        </authorList>
    </citation>
    <scope>NUCLEOTIDE SEQUENCE [LARGE SCALE GENOMIC DNA]</scope>
    <source>
        <strain evidence="3">KCTC 42447</strain>
    </source>
</reference>
<dbReference type="PANTHER" id="PTHR38477:SF1">
    <property type="entry name" value="MUREIN L,D-TRANSPEPTIDASE CATALYTIC DOMAIN FAMILY PROTEIN"/>
    <property type="match status" value="1"/>
</dbReference>
<sequence length="229" mass="25499">MRHFFGRICLAFGLLLWSHSSIASALTDSLARVAPSLDTRVLQQAVSAMQCAVRNGASPAARLAVVDYSRPSSEPRLWIFDLNERRLLLEEFVAHGSKSGENLAERFSNILGSHQTSLGLFRTAESYQGRHGYSLRMDGMEPGVNDRARERAIVIHGADYVDPDWIPRQGRIGRSQGCPAVRRGIAETVVDNLKDGQFLFSWYPDPHWLETSVFLNCDAQRVASLVRGS</sequence>
<evidence type="ECO:0000313" key="2">
    <source>
        <dbReference type="EMBL" id="MFC3607669.1"/>
    </source>
</evidence>
<keyword evidence="1" id="KW-0732">Signal</keyword>
<organism evidence="2 3">
    <name type="scientific">Stutzerimonas tarimensis</name>
    <dbReference type="NCBI Taxonomy" id="1507735"/>
    <lineage>
        <taxon>Bacteria</taxon>
        <taxon>Pseudomonadati</taxon>
        <taxon>Pseudomonadota</taxon>
        <taxon>Gammaproteobacteria</taxon>
        <taxon>Pseudomonadales</taxon>
        <taxon>Pseudomonadaceae</taxon>
        <taxon>Stutzerimonas</taxon>
    </lineage>
</organism>
<dbReference type="PANTHER" id="PTHR38477">
    <property type="entry name" value="HYPOTHETICAL EXPORTED PROTEIN"/>
    <property type="match status" value="1"/>
</dbReference>
<comment type="caution">
    <text evidence="2">The sequence shown here is derived from an EMBL/GenBank/DDBJ whole genome shotgun (WGS) entry which is preliminary data.</text>
</comment>
<dbReference type="RefSeq" id="WP_386363231.1">
    <property type="nucleotide sequence ID" value="NZ_JBHRXZ010000017.1"/>
</dbReference>
<proteinExistence type="predicted"/>
<name>A0ABV7T4C2_9GAMM</name>
<dbReference type="Proteomes" id="UP001595630">
    <property type="component" value="Unassembled WGS sequence"/>
</dbReference>
<feature type="chain" id="PRO_5046045025" evidence="1">
    <location>
        <begin position="26"/>
        <end position="229"/>
    </location>
</feature>